<gene>
    <name evidence="2" type="ORF">E5676_scaffold482G00250</name>
</gene>
<dbReference type="EMBL" id="SSTD01005249">
    <property type="protein sequence ID" value="TYK21992.1"/>
    <property type="molecule type" value="Genomic_DNA"/>
</dbReference>
<accession>A0A5D3DEG6</accession>
<dbReference type="AlphaFoldDB" id="A0A5D3DEG6"/>
<name>A0A5D3DEG6_CUCMM</name>
<protein>
    <submittedName>
        <fullName evidence="2">Uncharacterized protein</fullName>
    </submittedName>
</protein>
<comment type="caution">
    <text evidence="2">The sequence shown here is derived from an EMBL/GenBank/DDBJ whole genome shotgun (WGS) entry which is preliminary data.</text>
</comment>
<dbReference type="Proteomes" id="UP000321947">
    <property type="component" value="Unassembled WGS sequence"/>
</dbReference>
<evidence type="ECO:0000313" key="2">
    <source>
        <dbReference type="EMBL" id="TYK21992.1"/>
    </source>
</evidence>
<organism evidence="2 3">
    <name type="scientific">Cucumis melo var. makuwa</name>
    <name type="common">Oriental melon</name>
    <dbReference type="NCBI Taxonomy" id="1194695"/>
    <lineage>
        <taxon>Eukaryota</taxon>
        <taxon>Viridiplantae</taxon>
        <taxon>Streptophyta</taxon>
        <taxon>Embryophyta</taxon>
        <taxon>Tracheophyta</taxon>
        <taxon>Spermatophyta</taxon>
        <taxon>Magnoliopsida</taxon>
        <taxon>eudicotyledons</taxon>
        <taxon>Gunneridae</taxon>
        <taxon>Pentapetalae</taxon>
        <taxon>rosids</taxon>
        <taxon>fabids</taxon>
        <taxon>Cucurbitales</taxon>
        <taxon>Cucurbitaceae</taxon>
        <taxon>Benincaseae</taxon>
        <taxon>Cucumis</taxon>
    </lineage>
</organism>
<sequence length="82" mass="9378">MSGEKKFESFNLQIGGEKNTKPSIEEPPELELNHLKYAYLRKNDTLPVTISTHMDVAEEKALLNVLKCHKKATRWTLANIQP</sequence>
<reference evidence="2 3" key="1">
    <citation type="submission" date="2019-08" db="EMBL/GenBank/DDBJ databases">
        <title>Draft genome sequences of two oriental melons (Cucumis melo L. var makuwa).</title>
        <authorList>
            <person name="Kwon S.-Y."/>
        </authorList>
    </citation>
    <scope>NUCLEOTIDE SEQUENCE [LARGE SCALE GENOMIC DNA]</scope>
    <source>
        <strain evidence="3">cv. Chang Bougi</strain>
        <tissue evidence="2">Leaf</tissue>
    </source>
</reference>
<feature type="region of interest" description="Disordered" evidence="1">
    <location>
        <begin position="1"/>
        <end position="27"/>
    </location>
</feature>
<evidence type="ECO:0000256" key="1">
    <source>
        <dbReference type="SAM" id="MobiDB-lite"/>
    </source>
</evidence>
<proteinExistence type="predicted"/>
<evidence type="ECO:0000313" key="3">
    <source>
        <dbReference type="Proteomes" id="UP000321947"/>
    </source>
</evidence>